<proteinExistence type="predicted"/>
<dbReference type="OrthoDB" id="8965687at2"/>
<name>A0A2N5C3Z0_9BURK</name>
<evidence type="ECO:0000313" key="2">
    <source>
        <dbReference type="EMBL" id="PLP96941.1"/>
    </source>
</evidence>
<dbReference type="EMBL" id="PJRP01000021">
    <property type="protein sequence ID" value="PLP96941.1"/>
    <property type="molecule type" value="Genomic_DNA"/>
</dbReference>
<evidence type="ECO:0000256" key="1">
    <source>
        <dbReference type="SAM" id="MobiDB-lite"/>
    </source>
</evidence>
<comment type="caution">
    <text evidence="2">The sequence shown here is derived from an EMBL/GenBank/DDBJ whole genome shotgun (WGS) entry which is preliminary data.</text>
</comment>
<protein>
    <recommendedName>
        <fullName evidence="4">DUF1376 domain-containing protein</fullName>
    </recommendedName>
</protein>
<accession>A0A2N5C3Z0</accession>
<dbReference type="AlphaFoldDB" id="A0A2N5C3Z0"/>
<evidence type="ECO:0008006" key="4">
    <source>
        <dbReference type="Google" id="ProtNLM"/>
    </source>
</evidence>
<sequence length="403" mass="44417">MHQGRADALGRQWWAGDHGRRLYGDRAIQPAHRVSVWLHARARGRMSKAKDKADVWMPLFIGDYLADTGRLTTEQHGAYLLLLMDYWRNGPPPNDDATLAQIARLAPAAWKKCRPAVLRFFTEVDGLLHQKRIDHELEECQKRKNVAVAKATVAAQKRWGKQSSGNAPSIATSMPGALPEAVPEALHEAMLEQCPSPSPSPTTSEVSGVVNPGGIAQGGDHATSHLQNKQTGEENARPVQIRILLRQHGMPVTSNSAEVLDMVRLSVTDLEITETVDVFRQKKPGDSPNAKYILSMIVTAREKAAKALTGDVPTSSAGGSTAEPDQWWMGGASVWETEGARLGVKRQAAKGEQLHDYMPRVIKAAGEGPWREWYFNRLMKERSSRYAGDYEYVYGFPPIGDAA</sequence>
<dbReference type="Proteomes" id="UP000234341">
    <property type="component" value="Unassembled WGS sequence"/>
</dbReference>
<gene>
    <name evidence="2" type="ORF">CYJ10_29295</name>
</gene>
<dbReference type="InterPro" id="IPR010781">
    <property type="entry name" value="DUF1376"/>
</dbReference>
<evidence type="ECO:0000313" key="3">
    <source>
        <dbReference type="Proteomes" id="UP000234341"/>
    </source>
</evidence>
<organism evidence="2 3">
    <name type="scientific">Cupriavidus pauculus</name>
    <dbReference type="NCBI Taxonomy" id="82633"/>
    <lineage>
        <taxon>Bacteria</taxon>
        <taxon>Pseudomonadati</taxon>
        <taxon>Pseudomonadota</taxon>
        <taxon>Betaproteobacteria</taxon>
        <taxon>Burkholderiales</taxon>
        <taxon>Burkholderiaceae</taxon>
        <taxon>Cupriavidus</taxon>
    </lineage>
</organism>
<dbReference type="Pfam" id="PF07120">
    <property type="entry name" value="DUF1376"/>
    <property type="match status" value="1"/>
</dbReference>
<reference evidence="2 3" key="1">
    <citation type="submission" date="2017-12" db="EMBL/GenBank/DDBJ databases">
        <title>Genome sequence of the active heterotrophic nitrifier-denitrifier, Cupriavidus pauculus UM1.</title>
        <authorList>
            <person name="Putonti C."/>
            <person name="Castignetti D."/>
        </authorList>
    </citation>
    <scope>NUCLEOTIDE SEQUENCE [LARGE SCALE GENOMIC DNA]</scope>
    <source>
        <strain evidence="2 3">UM1</strain>
    </source>
</reference>
<feature type="region of interest" description="Disordered" evidence="1">
    <location>
        <begin position="192"/>
        <end position="235"/>
    </location>
</feature>